<keyword evidence="2" id="KW-1185">Reference proteome</keyword>
<dbReference type="Proteomes" id="UP001209878">
    <property type="component" value="Unassembled WGS sequence"/>
</dbReference>
<comment type="caution">
    <text evidence="1">The sequence shown here is derived from an EMBL/GenBank/DDBJ whole genome shotgun (WGS) entry which is preliminary data.</text>
</comment>
<evidence type="ECO:0000313" key="1">
    <source>
        <dbReference type="EMBL" id="KAK2153741.1"/>
    </source>
</evidence>
<protein>
    <submittedName>
        <fullName evidence="1">Uncharacterized protein</fullName>
    </submittedName>
</protein>
<reference evidence="1" key="1">
    <citation type="journal article" date="2023" name="Mol. Biol. Evol.">
        <title>Third-Generation Sequencing Reveals the Adaptive Role of the Epigenome in Three Deep-Sea Polychaetes.</title>
        <authorList>
            <person name="Perez M."/>
            <person name="Aroh O."/>
            <person name="Sun Y."/>
            <person name="Lan Y."/>
            <person name="Juniper S.K."/>
            <person name="Young C.R."/>
            <person name="Angers B."/>
            <person name="Qian P.Y."/>
        </authorList>
    </citation>
    <scope>NUCLEOTIDE SEQUENCE</scope>
    <source>
        <strain evidence="1">R07B-5</strain>
    </source>
</reference>
<proteinExistence type="predicted"/>
<sequence>MGGFTTFLRECPKCSFWDQDQLTCVQVWFDVDECVTTGHQTDVLNYTTPNCPQGKRCGFFNESVLEVPFFSNNYGHWPSLRITLQYKMISFSGTIDQGIVSNDCFPKGTGEYAPGNSLFISANDDEFNGGLKDLTGTTVTVAAHGIGSWGLGPIRESHCPLMIGAFIKVRELSYFQGYMDNICFYKW</sequence>
<dbReference type="EMBL" id="JAODUO010002264">
    <property type="protein sequence ID" value="KAK2153741.1"/>
    <property type="molecule type" value="Genomic_DNA"/>
</dbReference>
<accession>A0AAD9JJA8</accession>
<organism evidence="1 2">
    <name type="scientific">Ridgeia piscesae</name>
    <name type="common">Tubeworm</name>
    <dbReference type="NCBI Taxonomy" id="27915"/>
    <lineage>
        <taxon>Eukaryota</taxon>
        <taxon>Metazoa</taxon>
        <taxon>Spiralia</taxon>
        <taxon>Lophotrochozoa</taxon>
        <taxon>Annelida</taxon>
        <taxon>Polychaeta</taxon>
        <taxon>Sedentaria</taxon>
        <taxon>Canalipalpata</taxon>
        <taxon>Sabellida</taxon>
        <taxon>Siboglinidae</taxon>
        <taxon>Ridgeia</taxon>
    </lineage>
</organism>
<gene>
    <name evidence="1" type="ORF">NP493_2267g00008</name>
</gene>
<name>A0AAD9JJA8_RIDPI</name>
<evidence type="ECO:0000313" key="2">
    <source>
        <dbReference type="Proteomes" id="UP001209878"/>
    </source>
</evidence>
<dbReference type="AlphaFoldDB" id="A0AAD9JJA8"/>